<evidence type="ECO:0000256" key="1">
    <source>
        <dbReference type="SAM" id="Phobius"/>
    </source>
</evidence>
<dbReference type="Pfam" id="PF12146">
    <property type="entry name" value="Hydrolase_4"/>
    <property type="match status" value="1"/>
</dbReference>
<dbReference type="Gene3D" id="3.40.50.1820">
    <property type="entry name" value="alpha/beta hydrolase"/>
    <property type="match status" value="1"/>
</dbReference>
<protein>
    <submittedName>
        <fullName evidence="3">Lysophospholipase-like protein</fullName>
    </submittedName>
</protein>
<dbReference type="MEROPS" id="S33.A11"/>
<proteinExistence type="evidence at transcript level"/>
<organism evidence="3">
    <name type="scientific">Arabidopsis thaliana</name>
    <name type="common">Mouse-ear cress</name>
    <dbReference type="NCBI Taxonomy" id="3702"/>
    <lineage>
        <taxon>Eukaryota</taxon>
        <taxon>Viridiplantae</taxon>
        <taxon>Streptophyta</taxon>
        <taxon>Embryophyta</taxon>
        <taxon>Tracheophyta</taxon>
        <taxon>Spermatophyta</taxon>
        <taxon>Magnoliopsida</taxon>
        <taxon>eudicotyledons</taxon>
        <taxon>Gunneridae</taxon>
        <taxon>Pentapetalae</taxon>
        <taxon>rosids</taxon>
        <taxon>malvids</taxon>
        <taxon>Brassicales</taxon>
        <taxon>Brassicaceae</taxon>
        <taxon>Camelineae</taxon>
        <taxon>Arabidopsis</taxon>
    </lineage>
</organism>
<dbReference type="EMBL" id="AY085467">
    <property type="protein sequence ID" value="AAM62693.1"/>
    <property type="molecule type" value="mRNA"/>
</dbReference>
<reference evidence="3" key="3">
    <citation type="journal article" date="2006" name="Plant Mol. Biol.">
        <title>Features of Arabidopsis genes and genome discovered using full-length cDNAs.</title>
        <authorList>
            <person name="Alexandrov N.N."/>
            <person name="Troukhan M.E."/>
            <person name="Brover V.V."/>
            <person name="Tatarinova T."/>
            <person name="Flavell R.B."/>
            <person name="Feldmann K.A."/>
        </authorList>
    </citation>
    <scope>NUCLEOTIDE SEQUENCE</scope>
</reference>
<sequence length="383" mass="42565">MDQLTSGASNRIIFILRTLRKCLVFVLSLVLSLLLILRLRPRRRVSPLSSPEDEAVPAPSRRWRRKMAWKLEEEDTARRRSLAEGVEMAGDGEISCSLFYGRRGNALFSRSWLPISGELRGILIIIHGLNEHSGRYSQFAKQLNASNLGVYAMDWIGHGGSDGLHGYVPSLDYVVSDTEAFLEKIRSENPGVPCFLFGHSTGGAVVLKAASSPSIEDMLAGIVLTSPALRVKPAHPIVGAIAPIFSLLAPRFQFKGANKRGIPVSRDPEALLAKYSDPLVYTGPIRVRTGYEILRITAYLTRNFKSVTVPFFVLHGTEDKVTDPLASQDLYNQAPSVFKDIKLYDGFLHDLLFEPEREEVGRDIIDWMMNRLDDVNGSAAGLW</sequence>
<dbReference type="InterPro" id="IPR022742">
    <property type="entry name" value="Hydrolase_4"/>
</dbReference>
<dbReference type="InterPro" id="IPR029058">
    <property type="entry name" value="AB_hydrolase_fold"/>
</dbReference>
<reference evidence="3" key="1">
    <citation type="journal article" date="2002" name="Genome Biol.">
        <title>Full-length messenger RNA sequences greatly improve genome annotation.</title>
        <authorList>
            <person name="Haas B.J."/>
            <person name="Volfovsky N."/>
            <person name="Town C.D."/>
            <person name="Troukhan M."/>
            <person name="Alexandrov N."/>
            <person name="Feldmann K.A."/>
            <person name="Flavell R.B."/>
            <person name="White O."/>
            <person name="Salzberg S.L."/>
        </authorList>
    </citation>
    <scope>NUCLEOTIDE SEQUENCE</scope>
</reference>
<feature type="domain" description="Serine aminopeptidase S33" evidence="2">
    <location>
        <begin position="118"/>
        <end position="356"/>
    </location>
</feature>
<keyword evidence="1" id="KW-1133">Transmembrane helix</keyword>
<dbReference type="SUPFAM" id="SSF53474">
    <property type="entry name" value="alpha/beta-Hydrolases"/>
    <property type="match status" value="1"/>
</dbReference>
<dbReference type="AlphaFoldDB" id="Q8LEE3"/>
<feature type="transmembrane region" description="Helical" evidence="1">
    <location>
        <begin position="12"/>
        <end position="37"/>
    </location>
</feature>
<evidence type="ECO:0000313" key="3">
    <source>
        <dbReference type="EMBL" id="AAM62693.1"/>
    </source>
</evidence>
<dbReference type="FunFam" id="3.40.50.1820:FF:000131">
    <property type="entry name" value="Monoglyceride lipase"/>
    <property type="match status" value="1"/>
</dbReference>
<dbReference type="ExpressionAtlas" id="Q8LEE3">
    <property type="expression patterns" value="baseline and differential"/>
</dbReference>
<dbReference type="ESTHER" id="arath-At5g11650">
    <property type="family name" value="Monoglyceridelipase_lysophospholip"/>
</dbReference>
<accession>Q8LEE3</accession>
<dbReference type="PANTHER" id="PTHR11614">
    <property type="entry name" value="PHOSPHOLIPASE-RELATED"/>
    <property type="match status" value="1"/>
</dbReference>
<keyword evidence="1" id="KW-0812">Transmembrane</keyword>
<evidence type="ECO:0000259" key="2">
    <source>
        <dbReference type="Pfam" id="PF12146"/>
    </source>
</evidence>
<dbReference type="InterPro" id="IPR051044">
    <property type="entry name" value="MAG_DAG_Lipase"/>
</dbReference>
<keyword evidence="1" id="KW-0472">Membrane</keyword>
<reference evidence="3" key="2">
    <citation type="submission" date="2002-03" db="EMBL/GenBank/DDBJ databases">
        <authorList>
            <person name="Brover V."/>
            <person name="Troukhan M."/>
            <person name="Alexandrov N."/>
            <person name="Lu Y.-P."/>
            <person name="Flavell R."/>
            <person name="Feldmann K."/>
        </authorList>
    </citation>
    <scope>NUCLEOTIDE SEQUENCE</scope>
</reference>
<name>Q8LEE3_ARATH</name>